<dbReference type="EMBL" id="KI925460">
    <property type="protein sequence ID" value="ETW79770.1"/>
    <property type="molecule type" value="Genomic_DNA"/>
</dbReference>
<dbReference type="GO" id="GO:0070573">
    <property type="term" value="F:metallodipeptidase activity"/>
    <property type="evidence" value="ECO:0007669"/>
    <property type="project" value="InterPro"/>
</dbReference>
<gene>
    <name evidence="3" type="ORF">HETIRDRAFT_35489</name>
</gene>
<comment type="cofactor">
    <cofactor evidence="1">
        <name>Zn(2+)</name>
        <dbReference type="ChEBI" id="CHEBI:29105"/>
    </cofactor>
</comment>
<feature type="transmembrane region" description="Helical" evidence="2">
    <location>
        <begin position="29"/>
        <end position="50"/>
    </location>
</feature>
<reference evidence="3 4" key="1">
    <citation type="journal article" date="2012" name="New Phytol.">
        <title>Insight into trade-off between wood decay and parasitism from the genome of a fungal forest pathogen.</title>
        <authorList>
            <person name="Olson A."/>
            <person name="Aerts A."/>
            <person name="Asiegbu F."/>
            <person name="Belbahri L."/>
            <person name="Bouzid O."/>
            <person name="Broberg A."/>
            <person name="Canback B."/>
            <person name="Coutinho P.M."/>
            <person name="Cullen D."/>
            <person name="Dalman K."/>
            <person name="Deflorio G."/>
            <person name="van Diepen L.T."/>
            <person name="Dunand C."/>
            <person name="Duplessis S."/>
            <person name="Durling M."/>
            <person name="Gonthier P."/>
            <person name="Grimwood J."/>
            <person name="Fossdal C.G."/>
            <person name="Hansson D."/>
            <person name="Henrissat B."/>
            <person name="Hietala A."/>
            <person name="Himmelstrand K."/>
            <person name="Hoffmeister D."/>
            <person name="Hogberg N."/>
            <person name="James T.Y."/>
            <person name="Karlsson M."/>
            <person name="Kohler A."/>
            <person name="Kues U."/>
            <person name="Lee Y.H."/>
            <person name="Lin Y.C."/>
            <person name="Lind M."/>
            <person name="Lindquist E."/>
            <person name="Lombard V."/>
            <person name="Lucas S."/>
            <person name="Lunden K."/>
            <person name="Morin E."/>
            <person name="Murat C."/>
            <person name="Park J."/>
            <person name="Raffaello T."/>
            <person name="Rouze P."/>
            <person name="Salamov A."/>
            <person name="Schmutz J."/>
            <person name="Solheim H."/>
            <person name="Stahlberg J."/>
            <person name="Velez H."/>
            <person name="de Vries R.P."/>
            <person name="Wiebenga A."/>
            <person name="Woodward S."/>
            <person name="Yakovlev I."/>
            <person name="Garbelotto M."/>
            <person name="Martin F."/>
            <person name="Grigoriev I.V."/>
            <person name="Stenlid J."/>
        </authorList>
    </citation>
    <scope>NUCLEOTIDE SEQUENCE [LARGE SCALE GENOMIC DNA]</scope>
    <source>
        <strain evidence="3 4">TC 32-1</strain>
    </source>
</reference>
<dbReference type="PROSITE" id="PS51365">
    <property type="entry name" value="RENAL_DIPEPTIDASE_2"/>
    <property type="match status" value="1"/>
</dbReference>
<evidence type="ECO:0000313" key="4">
    <source>
        <dbReference type="Proteomes" id="UP000030671"/>
    </source>
</evidence>
<dbReference type="InterPro" id="IPR000180">
    <property type="entry name" value="Dipep_AS"/>
</dbReference>
<protein>
    <recommendedName>
        <fullName evidence="1">Dipeptidase</fullName>
        <ecNumber evidence="1">3.4.13.19</ecNumber>
    </recommendedName>
</protein>
<dbReference type="PROSITE" id="PS00869">
    <property type="entry name" value="RENAL_DIPEPTIDASE_1"/>
    <property type="match status" value="1"/>
</dbReference>
<organism evidence="3 4">
    <name type="scientific">Heterobasidion irregulare (strain TC 32-1)</name>
    <dbReference type="NCBI Taxonomy" id="747525"/>
    <lineage>
        <taxon>Eukaryota</taxon>
        <taxon>Fungi</taxon>
        <taxon>Dikarya</taxon>
        <taxon>Basidiomycota</taxon>
        <taxon>Agaricomycotina</taxon>
        <taxon>Agaricomycetes</taxon>
        <taxon>Russulales</taxon>
        <taxon>Bondarzewiaceae</taxon>
        <taxon>Heterobasidion</taxon>
        <taxon>Heterobasidion annosum species complex</taxon>
    </lineage>
</organism>
<dbReference type="AlphaFoldDB" id="W4K361"/>
<keyword evidence="1" id="KW-0645">Protease</keyword>
<keyword evidence="1" id="KW-0482">Metalloprotease</keyword>
<accession>W4K361</accession>
<dbReference type="InterPro" id="IPR008257">
    <property type="entry name" value="Pept_M19"/>
</dbReference>
<dbReference type="GeneID" id="20671793"/>
<name>W4K361_HETIT</name>
<dbReference type="STRING" id="747525.W4K361"/>
<dbReference type="PANTHER" id="PTHR10443">
    <property type="entry name" value="MICROSOMAL DIPEPTIDASE"/>
    <property type="match status" value="1"/>
</dbReference>
<dbReference type="InParanoid" id="W4K361"/>
<evidence type="ECO:0000256" key="2">
    <source>
        <dbReference type="SAM" id="Phobius"/>
    </source>
</evidence>
<dbReference type="PANTHER" id="PTHR10443:SF12">
    <property type="entry name" value="DIPEPTIDASE"/>
    <property type="match status" value="1"/>
</dbReference>
<keyword evidence="2" id="KW-0472">Membrane</keyword>
<keyword evidence="1" id="KW-0224">Dipeptidase</keyword>
<dbReference type="CDD" id="cd01301">
    <property type="entry name" value="rDP_like"/>
    <property type="match status" value="1"/>
</dbReference>
<dbReference type="Pfam" id="PF01244">
    <property type="entry name" value="Peptidase_M19"/>
    <property type="match status" value="1"/>
</dbReference>
<keyword evidence="2" id="KW-1133">Transmembrane helix</keyword>
<sequence length="445" mass="48476">MSATPPSESAPLLPDVERAKPEPTKRIRAVIHAALSVIFVLTLVLVLFFLDDGISGSWLSGQLPKDPILAAQEVLKVAPVIDGHIDLPWLVRAAYANNATAIDLESRMPGHVDIQRLKEGHVGGFFWSVYTSCPRDAGYDPDGDFVNSTWSVRDTLEQIDVARLLIDKYPDVFELTLTAAEVRSAIGRGKIASLLGVEGAHQLGNSIGVLRQYYSLGVRYMTLTHTCHNAFADSCGLFDGIEPLHGGLSTLGRALVPEMNRLGMLVDISHTSDATALEAISVSRAPVMWSHSSARTLRDIPRNVPDSVLGKIGDESEGKKDGIIMVNFYPAFVHDSGEADVSVIADHVEHIANVTGKKHVGFGSDYDGINTVPKGLEDVSKYPVLVAELYRRGWSKLELSGLTGGNMLRVLEGAERVKEEMRREGVQPAADLYDKRPDLPIKEEL</sequence>
<evidence type="ECO:0000256" key="1">
    <source>
        <dbReference type="RuleBase" id="RU341113"/>
    </source>
</evidence>
<keyword evidence="1" id="KW-0862">Zinc</keyword>
<evidence type="ECO:0000313" key="3">
    <source>
        <dbReference type="EMBL" id="ETW79770.1"/>
    </source>
</evidence>
<comment type="catalytic activity">
    <reaction evidence="1">
        <text>an L-aminoacyl-L-amino acid + H2O = 2 an L-alpha-amino acid</text>
        <dbReference type="Rhea" id="RHEA:48940"/>
        <dbReference type="ChEBI" id="CHEBI:15377"/>
        <dbReference type="ChEBI" id="CHEBI:59869"/>
        <dbReference type="ChEBI" id="CHEBI:77460"/>
        <dbReference type="EC" id="3.4.13.19"/>
    </reaction>
</comment>
<dbReference type="GO" id="GO:0046872">
    <property type="term" value="F:metal ion binding"/>
    <property type="evidence" value="ECO:0007669"/>
    <property type="project" value="UniProtKB-UniRule"/>
</dbReference>
<dbReference type="Gene3D" id="3.20.20.140">
    <property type="entry name" value="Metal-dependent hydrolases"/>
    <property type="match status" value="1"/>
</dbReference>
<dbReference type="EC" id="3.4.13.19" evidence="1"/>
<dbReference type="SUPFAM" id="SSF51556">
    <property type="entry name" value="Metallo-dependent hydrolases"/>
    <property type="match status" value="1"/>
</dbReference>
<dbReference type="RefSeq" id="XP_009547911.1">
    <property type="nucleotide sequence ID" value="XM_009549616.1"/>
</dbReference>
<dbReference type="GO" id="GO:0006508">
    <property type="term" value="P:proteolysis"/>
    <property type="evidence" value="ECO:0007669"/>
    <property type="project" value="UniProtKB-KW"/>
</dbReference>
<keyword evidence="2" id="KW-0812">Transmembrane</keyword>
<dbReference type="HOGENOM" id="CLU_031404_4_0_1"/>
<dbReference type="eggNOG" id="KOG4127">
    <property type="taxonomic scope" value="Eukaryota"/>
</dbReference>
<keyword evidence="1" id="KW-0479">Metal-binding</keyword>
<keyword evidence="1" id="KW-0378">Hydrolase</keyword>
<dbReference type="OrthoDB" id="445695at2759"/>
<dbReference type="KEGG" id="hir:HETIRDRAFT_35489"/>
<comment type="similarity">
    <text evidence="1">Belongs to the metallo-dependent hydrolases superfamily. Peptidase M19 family.</text>
</comment>
<keyword evidence="4" id="KW-1185">Reference proteome</keyword>
<dbReference type="Proteomes" id="UP000030671">
    <property type="component" value="Unassembled WGS sequence"/>
</dbReference>
<dbReference type="InterPro" id="IPR032466">
    <property type="entry name" value="Metal_Hydrolase"/>
</dbReference>
<proteinExistence type="inferred from homology"/>